<comment type="caution">
    <text evidence="3">The sequence shown here is derived from an EMBL/GenBank/DDBJ whole genome shotgun (WGS) entry which is preliminary data.</text>
</comment>
<evidence type="ECO:0000313" key="3">
    <source>
        <dbReference type="EMBL" id="RIX52192.1"/>
    </source>
</evidence>
<dbReference type="InterPro" id="IPR033782">
    <property type="entry name" value="DUF5301"/>
</dbReference>
<name>A0A3A1UYD6_9BACL</name>
<keyword evidence="1" id="KW-0472">Membrane</keyword>
<keyword evidence="1" id="KW-1133">Transmembrane helix</keyword>
<protein>
    <recommendedName>
        <fullName evidence="2">DUF5301 domain-containing protein</fullName>
    </recommendedName>
</protein>
<dbReference type="Pfam" id="PF17225">
    <property type="entry name" value="DUF5301"/>
    <property type="match status" value="1"/>
</dbReference>
<evidence type="ECO:0000256" key="1">
    <source>
        <dbReference type="SAM" id="Phobius"/>
    </source>
</evidence>
<keyword evidence="4" id="KW-1185">Reference proteome</keyword>
<evidence type="ECO:0000259" key="2">
    <source>
        <dbReference type="Pfam" id="PF17225"/>
    </source>
</evidence>
<dbReference type="RefSeq" id="WP_119600424.1">
    <property type="nucleotide sequence ID" value="NZ_QXQA01000008.1"/>
</dbReference>
<reference evidence="3 4" key="1">
    <citation type="submission" date="2018-09" db="EMBL/GenBank/DDBJ databases">
        <title>Paenibacillus aracenensis nov. sp. isolated from a cave in southern Spain.</title>
        <authorList>
            <person name="Jurado V."/>
            <person name="Gutierrez-Patricio S."/>
            <person name="Gonzalez-Pimentel J.L."/>
            <person name="Miller A.Z."/>
            <person name="Laiz L."/>
            <person name="Saiz-Jimenez C."/>
        </authorList>
    </citation>
    <scope>NUCLEOTIDE SEQUENCE [LARGE SCALE GENOMIC DNA]</scope>
    <source>
        <strain evidence="3 4">DSM 22867</strain>
    </source>
</reference>
<accession>A0A3A1UYD6</accession>
<proteinExistence type="predicted"/>
<dbReference type="Proteomes" id="UP000266482">
    <property type="component" value="Unassembled WGS sequence"/>
</dbReference>
<gene>
    <name evidence="3" type="ORF">D3P08_14585</name>
</gene>
<feature type="domain" description="DUF5301" evidence="2">
    <location>
        <begin position="36"/>
        <end position="114"/>
    </location>
</feature>
<dbReference type="AlphaFoldDB" id="A0A3A1UYD6"/>
<dbReference type="OrthoDB" id="2655045at2"/>
<keyword evidence="1" id="KW-0812">Transmembrane</keyword>
<organism evidence="3 4">
    <name type="scientific">Paenibacillus nanensis</name>
    <dbReference type="NCBI Taxonomy" id="393251"/>
    <lineage>
        <taxon>Bacteria</taxon>
        <taxon>Bacillati</taxon>
        <taxon>Bacillota</taxon>
        <taxon>Bacilli</taxon>
        <taxon>Bacillales</taxon>
        <taxon>Paenibacillaceae</taxon>
        <taxon>Paenibacillus</taxon>
    </lineage>
</organism>
<feature type="transmembrane region" description="Helical" evidence="1">
    <location>
        <begin position="9"/>
        <end position="27"/>
    </location>
</feature>
<dbReference type="EMBL" id="QXQA01000008">
    <property type="protein sequence ID" value="RIX52192.1"/>
    <property type="molecule type" value="Genomic_DNA"/>
</dbReference>
<sequence length="144" mass="16846">MKTRNKKTIVISIIVLLGVSVFLYLHFNKVFIGGELLELKDINKIEVTKADKNEKVNVTDARKVEEIKKTLNQLELKRDNNEDVSEVKDRFMLTLYTETEARYGVHLYDNSYIEIFDPELQGNKLRGYKVRSDFDLSVIQDLFK</sequence>
<evidence type="ECO:0000313" key="4">
    <source>
        <dbReference type="Proteomes" id="UP000266482"/>
    </source>
</evidence>